<evidence type="ECO:0000313" key="2">
    <source>
        <dbReference type="EMBL" id="ORY82373.1"/>
    </source>
</evidence>
<dbReference type="InterPro" id="IPR024624">
    <property type="entry name" value="Pyridox_Oxase_Alr4036_FMN-bd"/>
</dbReference>
<dbReference type="InterPro" id="IPR012349">
    <property type="entry name" value="Split_barrel_FMN-bd"/>
</dbReference>
<dbReference type="STRING" id="106004.A0A1Y2FEM0"/>
<sequence>MPPARWTVLLREALDQSMKESPDSISYAIASNAFPSTPSVRFVVHRGFVNERRPGEDESWSTNAITDDQGTALINDNMLVTTDVRGPKASQIAASSPISLAWWLLPTKTQFRITADAFIFPPPSHPLHSKFPADRLAPSPNFDWEAERLRIWRKMSPDLRASFVRPIPGTKLEEDPEKWPTQLPTDLEAKTDEEKRLVKRALENFALIVLEPHSVDLCELGIVPNKRTSFTLSNGDWAEESLAP</sequence>
<name>A0A1Y2FEM0_9BASI</name>
<keyword evidence="3" id="KW-1185">Reference proteome</keyword>
<dbReference type="PANTHER" id="PTHR28243">
    <property type="entry name" value="AGL049CP"/>
    <property type="match status" value="1"/>
</dbReference>
<reference evidence="2 3" key="1">
    <citation type="submission" date="2016-07" db="EMBL/GenBank/DDBJ databases">
        <title>Pervasive Adenine N6-methylation of Active Genes in Fungi.</title>
        <authorList>
            <consortium name="DOE Joint Genome Institute"/>
            <person name="Mondo S.J."/>
            <person name="Dannebaum R.O."/>
            <person name="Kuo R.C."/>
            <person name="Labutti K."/>
            <person name="Haridas S."/>
            <person name="Kuo A."/>
            <person name="Salamov A."/>
            <person name="Ahrendt S.R."/>
            <person name="Lipzen A."/>
            <person name="Sullivan W."/>
            <person name="Andreopoulos W.B."/>
            <person name="Clum A."/>
            <person name="Lindquist E."/>
            <person name="Daum C."/>
            <person name="Ramamoorthy G.K."/>
            <person name="Gryganskyi A."/>
            <person name="Culley D."/>
            <person name="Magnuson J.K."/>
            <person name="James T.Y."/>
            <person name="O'Malley M.A."/>
            <person name="Stajich J.E."/>
            <person name="Spatafora J.W."/>
            <person name="Visel A."/>
            <person name="Grigoriev I.V."/>
        </authorList>
    </citation>
    <scope>NUCLEOTIDE SEQUENCE [LARGE SCALE GENOMIC DNA]</scope>
    <source>
        <strain evidence="2 3">62-1032</strain>
    </source>
</reference>
<organism evidence="2 3">
    <name type="scientific">Leucosporidium creatinivorum</name>
    <dbReference type="NCBI Taxonomy" id="106004"/>
    <lineage>
        <taxon>Eukaryota</taxon>
        <taxon>Fungi</taxon>
        <taxon>Dikarya</taxon>
        <taxon>Basidiomycota</taxon>
        <taxon>Pucciniomycotina</taxon>
        <taxon>Microbotryomycetes</taxon>
        <taxon>Leucosporidiales</taxon>
        <taxon>Leucosporidium</taxon>
    </lineage>
</organism>
<feature type="domain" description="Pyridoxamine 5'-phosphate oxidase Alr4036 family FMN-binding" evidence="1">
    <location>
        <begin position="4"/>
        <end position="119"/>
    </location>
</feature>
<dbReference type="Proteomes" id="UP000193467">
    <property type="component" value="Unassembled WGS sequence"/>
</dbReference>
<dbReference type="Gene3D" id="2.30.110.10">
    <property type="entry name" value="Electron Transport, Fmn-binding Protein, Chain A"/>
    <property type="match status" value="1"/>
</dbReference>
<protein>
    <submittedName>
        <fullName evidence="2">Pyridoxamine 5'-phosphate oxidase-domain-containing protein</fullName>
    </submittedName>
</protein>
<evidence type="ECO:0000259" key="1">
    <source>
        <dbReference type="Pfam" id="PF12766"/>
    </source>
</evidence>
<proteinExistence type="predicted"/>
<dbReference type="AlphaFoldDB" id="A0A1Y2FEM0"/>
<dbReference type="PANTHER" id="PTHR28243:SF1">
    <property type="entry name" value="PYRIDOXAMINE 5'-PHOSPHATE OXIDASE ALR4036 FAMILY FMN-BINDING DOMAIN-CONTAINING PROTEIN"/>
    <property type="match status" value="1"/>
</dbReference>
<dbReference type="EMBL" id="MCGR01000021">
    <property type="protein sequence ID" value="ORY82373.1"/>
    <property type="molecule type" value="Genomic_DNA"/>
</dbReference>
<accession>A0A1Y2FEM0</accession>
<dbReference type="InParanoid" id="A0A1Y2FEM0"/>
<comment type="caution">
    <text evidence="2">The sequence shown here is derived from an EMBL/GenBank/DDBJ whole genome shotgun (WGS) entry which is preliminary data.</text>
</comment>
<dbReference type="SUPFAM" id="SSF50475">
    <property type="entry name" value="FMN-binding split barrel"/>
    <property type="match status" value="1"/>
</dbReference>
<dbReference type="OrthoDB" id="434253at2759"/>
<dbReference type="GO" id="GO:0010181">
    <property type="term" value="F:FMN binding"/>
    <property type="evidence" value="ECO:0007669"/>
    <property type="project" value="InterPro"/>
</dbReference>
<gene>
    <name evidence="2" type="ORF">BCR35DRAFT_290864</name>
</gene>
<dbReference type="Pfam" id="PF12766">
    <property type="entry name" value="Pyridox_oxase_2"/>
    <property type="match status" value="1"/>
</dbReference>
<evidence type="ECO:0000313" key="3">
    <source>
        <dbReference type="Proteomes" id="UP000193467"/>
    </source>
</evidence>